<evidence type="ECO:0000313" key="2">
    <source>
        <dbReference type="EMBL" id="OCH91077.1"/>
    </source>
</evidence>
<accession>A0A8E2DL18</accession>
<dbReference type="Proteomes" id="UP000250043">
    <property type="component" value="Unassembled WGS sequence"/>
</dbReference>
<reference evidence="2 3" key="1">
    <citation type="submission" date="2016-07" db="EMBL/GenBank/DDBJ databases">
        <title>Draft genome of the white-rot fungus Obba rivulosa 3A-2.</title>
        <authorList>
            <consortium name="DOE Joint Genome Institute"/>
            <person name="Miettinen O."/>
            <person name="Riley R."/>
            <person name="Acob R."/>
            <person name="Barry K."/>
            <person name="Cullen D."/>
            <person name="De Vries R."/>
            <person name="Hainaut M."/>
            <person name="Hatakka A."/>
            <person name="Henrissat B."/>
            <person name="Hilden K."/>
            <person name="Kuo R."/>
            <person name="Labutti K."/>
            <person name="Lipzen A."/>
            <person name="Makela M.R."/>
            <person name="Sandor L."/>
            <person name="Spatafora J.W."/>
            <person name="Grigoriev I.V."/>
            <person name="Hibbett D.S."/>
        </authorList>
    </citation>
    <scope>NUCLEOTIDE SEQUENCE [LARGE SCALE GENOMIC DNA]</scope>
    <source>
        <strain evidence="2 3">3A-2</strain>
    </source>
</reference>
<feature type="compositionally biased region" description="Basic and acidic residues" evidence="1">
    <location>
        <begin position="47"/>
        <end position="59"/>
    </location>
</feature>
<feature type="region of interest" description="Disordered" evidence="1">
    <location>
        <begin position="109"/>
        <end position="150"/>
    </location>
</feature>
<feature type="region of interest" description="Disordered" evidence="1">
    <location>
        <begin position="42"/>
        <end position="64"/>
    </location>
</feature>
<feature type="compositionally biased region" description="Basic and acidic residues" evidence="1">
    <location>
        <begin position="135"/>
        <end position="150"/>
    </location>
</feature>
<name>A0A8E2DL18_9APHY</name>
<evidence type="ECO:0000313" key="3">
    <source>
        <dbReference type="Proteomes" id="UP000250043"/>
    </source>
</evidence>
<dbReference type="AlphaFoldDB" id="A0A8E2DL18"/>
<dbReference type="EMBL" id="KV722392">
    <property type="protein sequence ID" value="OCH91077.1"/>
    <property type="molecule type" value="Genomic_DNA"/>
</dbReference>
<evidence type="ECO:0000256" key="1">
    <source>
        <dbReference type="SAM" id="MobiDB-lite"/>
    </source>
</evidence>
<sequence>MRHRKSTSIVSLLMPEAENESLCQIHDIDIYAVEHSEKARKATVQSRRIEEPNKPERESPSQPSAHLQVVLVVILTSGHQAATKASIEVIHHSSRRFRRQFLTRTLYRAPRPAPRGPDTRNTNSSASRVRIGFDAAREDAKPIARGPHEW</sequence>
<proteinExistence type="predicted"/>
<keyword evidence="3" id="KW-1185">Reference proteome</keyword>
<protein>
    <submittedName>
        <fullName evidence="2">Uncharacterized protein</fullName>
    </submittedName>
</protein>
<organism evidence="2 3">
    <name type="scientific">Obba rivulosa</name>
    <dbReference type="NCBI Taxonomy" id="1052685"/>
    <lineage>
        <taxon>Eukaryota</taxon>
        <taxon>Fungi</taxon>
        <taxon>Dikarya</taxon>
        <taxon>Basidiomycota</taxon>
        <taxon>Agaricomycotina</taxon>
        <taxon>Agaricomycetes</taxon>
        <taxon>Polyporales</taxon>
        <taxon>Gelatoporiaceae</taxon>
        <taxon>Obba</taxon>
    </lineage>
</organism>
<gene>
    <name evidence="2" type="ORF">OBBRIDRAFT_552250</name>
</gene>